<keyword evidence="10" id="KW-1185">Reference proteome</keyword>
<feature type="transmembrane region" description="Helical" evidence="8">
    <location>
        <begin position="267"/>
        <end position="288"/>
    </location>
</feature>
<evidence type="ECO:0000313" key="11">
    <source>
        <dbReference type="RefSeq" id="XP_055882347.1"/>
    </source>
</evidence>
<evidence type="ECO:0000256" key="2">
    <source>
        <dbReference type="ARBA" id="ARBA00022692"/>
    </source>
</evidence>
<evidence type="ECO:0000256" key="3">
    <source>
        <dbReference type="ARBA" id="ARBA00022989"/>
    </source>
</evidence>
<sequence>MESVSFSYTTRSSYSNFSNVHSNAVSIVQEGVAAAAYSFRTAINIVILPILCVMGLAGNIINIIVLRRYGFKDTNIMLLASLSFNDLVLTLLHTIIKAGDIIKLVDVEAALRVIAFSAIYLNAPHQILVAINVCHVTTIAVERAIAVCFPFQASRLFTAHRIKWSIFVIYVFPFSMLTPAFFLYEHQWIYSPKLNISIAIAVETQFYTTNKESILIYLSVVAGNLFSTVVPLVIIASCVIVMLKLLQRRFSFPDKTSGKKGLGQKGMKMLFSVCVATILISVPGIILLNYCSFSHLTSGDLYDLLMDTSRMLCQLHASTNFIIYVTMSNKFYKAYKDLLGCSGEIKK</sequence>
<keyword evidence="4" id="KW-0297">G-protein coupled receptor</keyword>
<dbReference type="SUPFAM" id="SSF81321">
    <property type="entry name" value="Family A G protein-coupled receptor-like"/>
    <property type="match status" value="1"/>
</dbReference>
<evidence type="ECO:0000256" key="8">
    <source>
        <dbReference type="SAM" id="Phobius"/>
    </source>
</evidence>
<feature type="transmembrane region" description="Helical" evidence="8">
    <location>
        <begin position="164"/>
        <end position="184"/>
    </location>
</feature>
<evidence type="ECO:0000256" key="4">
    <source>
        <dbReference type="ARBA" id="ARBA00023040"/>
    </source>
</evidence>
<feature type="transmembrane region" description="Helical" evidence="8">
    <location>
        <begin position="42"/>
        <end position="64"/>
    </location>
</feature>
<keyword evidence="5 8" id="KW-0472">Membrane</keyword>
<dbReference type="GeneID" id="129925795"/>
<dbReference type="PANTHER" id="PTHR24243:SF233">
    <property type="entry name" value="THYROTROPIN-RELEASING HORMONE RECEPTOR"/>
    <property type="match status" value="1"/>
</dbReference>
<feature type="transmembrane region" description="Helical" evidence="8">
    <location>
        <begin position="76"/>
        <end position="96"/>
    </location>
</feature>
<keyword evidence="6 11" id="KW-0675">Receptor</keyword>
<dbReference type="Pfam" id="PF00001">
    <property type="entry name" value="7tm_1"/>
    <property type="match status" value="1"/>
</dbReference>
<dbReference type="AlphaFoldDB" id="A0A9W3A4U3"/>
<gene>
    <name evidence="11" type="primary">LOC129925795</name>
</gene>
<dbReference type="PRINTS" id="PR00237">
    <property type="entry name" value="GPCRRHODOPSN"/>
</dbReference>
<dbReference type="InterPro" id="IPR017452">
    <property type="entry name" value="GPCR_Rhodpsn_7TM"/>
</dbReference>
<evidence type="ECO:0000256" key="1">
    <source>
        <dbReference type="ARBA" id="ARBA00004141"/>
    </source>
</evidence>
<feature type="transmembrane region" description="Helical" evidence="8">
    <location>
        <begin position="214"/>
        <end position="246"/>
    </location>
</feature>
<dbReference type="PANTHER" id="PTHR24243">
    <property type="entry name" value="G-PROTEIN COUPLED RECEPTOR"/>
    <property type="match status" value="1"/>
</dbReference>
<evidence type="ECO:0000313" key="10">
    <source>
        <dbReference type="Proteomes" id="UP001165740"/>
    </source>
</evidence>
<reference evidence="11" key="1">
    <citation type="submission" date="2025-08" db="UniProtKB">
        <authorList>
            <consortium name="RefSeq"/>
        </authorList>
    </citation>
    <scope>IDENTIFICATION</scope>
</reference>
<dbReference type="GO" id="GO:0005886">
    <property type="term" value="C:plasma membrane"/>
    <property type="evidence" value="ECO:0007669"/>
    <property type="project" value="TreeGrafter"/>
</dbReference>
<dbReference type="GO" id="GO:0004930">
    <property type="term" value="F:G protein-coupled receptor activity"/>
    <property type="evidence" value="ECO:0007669"/>
    <property type="project" value="UniProtKB-KW"/>
</dbReference>
<proteinExistence type="predicted"/>
<keyword evidence="3 8" id="KW-1133">Transmembrane helix</keyword>
<protein>
    <submittedName>
        <fullName evidence="11">Probable G-protein coupled receptor B0563.6</fullName>
    </submittedName>
</protein>
<dbReference type="Gene3D" id="1.20.1070.10">
    <property type="entry name" value="Rhodopsin 7-helix transmembrane proteins"/>
    <property type="match status" value="1"/>
</dbReference>
<dbReference type="InterPro" id="IPR000276">
    <property type="entry name" value="GPCR_Rhodpsn"/>
</dbReference>
<name>A0A9W3A4U3_BIOGL</name>
<keyword evidence="2 8" id="KW-0812">Transmembrane</keyword>
<feature type="domain" description="G-protein coupled receptors family 1 profile" evidence="9">
    <location>
        <begin position="58"/>
        <end position="324"/>
    </location>
</feature>
<evidence type="ECO:0000259" key="9">
    <source>
        <dbReference type="PROSITE" id="PS50262"/>
    </source>
</evidence>
<accession>A0A9W3A4U3</accession>
<evidence type="ECO:0000256" key="6">
    <source>
        <dbReference type="ARBA" id="ARBA00023170"/>
    </source>
</evidence>
<dbReference type="PROSITE" id="PS50262">
    <property type="entry name" value="G_PROTEIN_RECEP_F1_2"/>
    <property type="match status" value="1"/>
</dbReference>
<feature type="transmembrane region" description="Helical" evidence="8">
    <location>
        <begin position="308"/>
        <end position="327"/>
    </location>
</feature>
<dbReference type="Proteomes" id="UP001165740">
    <property type="component" value="Chromosome 4"/>
</dbReference>
<evidence type="ECO:0000256" key="5">
    <source>
        <dbReference type="ARBA" id="ARBA00023136"/>
    </source>
</evidence>
<evidence type="ECO:0000256" key="7">
    <source>
        <dbReference type="ARBA" id="ARBA00023224"/>
    </source>
</evidence>
<keyword evidence="7" id="KW-0807">Transducer</keyword>
<comment type="subcellular location">
    <subcellularLocation>
        <location evidence="1">Membrane</location>
        <topology evidence="1">Multi-pass membrane protein</topology>
    </subcellularLocation>
</comment>
<dbReference type="RefSeq" id="XP_055882347.1">
    <property type="nucleotide sequence ID" value="XM_056026372.1"/>
</dbReference>
<dbReference type="OrthoDB" id="10029014at2759"/>
<organism evidence="10 11">
    <name type="scientific">Biomphalaria glabrata</name>
    <name type="common">Bloodfluke planorb</name>
    <name type="synonym">Freshwater snail</name>
    <dbReference type="NCBI Taxonomy" id="6526"/>
    <lineage>
        <taxon>Eukaryota</taxon>
        <taxon>Metazoa</taxon>
        <taxon>Spiralia</taxon>
        <taxon>Lophotrochozoa</taxon>
        <taxon>Mollusca</taxon>
        <taxon>Gastropoda</taxon>
        <taxon>Heterobranchia</taxon>
        <taxon>Euthyneura</taxon>
        <taxon>Panpulmonata</taxon>
        <taxon>Hygrophila</taxon>
        <taxon>Lymnaeoidea</taxon>
        <taxon>Planorbidae</taxon>
        <taxon>Biomphalaria</taxon>
    </lineage>
</organism>